<protein>
    <submittedName>
        <fullName evidence="1">Uncharacterized protein</fullName>
    </submittedName>
</protein>
<dbReference type="AlphaFoldDB" id="A0A370U542"/>
<accession>A0A370U542</accession>
<dbReference type="Proteomes" id="UP000254326">
    <property type="component" value="Unassembled WGS sequence"/>
</dbReference>
<keyword evidence="2" id="KW-1185">Reference proteome</keyword>
<gene>
    <name evidence="1" type="ORF">DN730_17035</name>
</gene>
<evidence type="ECO:0000313" key="1">
    <source>
        <dbReference type="EMBL" id="RDL42900.1"/>
    </source>
</evidence>
<organism evidence="1 2">
    <name type="scientific">Marinomonas piezotolerans</name>
    <dbReference type="NCBI Taxonomy" id="2213058"/>
    <lineage>
        <taxon>Bacteria</taxon>
        <taxon>Pseudomonadati</taxon>
        <taxon>Pseudomonadota</taxon>
        <taxon>Gammaproteobacteria</taxon>
        <taxon>Oceanospirillales</taxon>
        <taxon>Oceanospirillaceae</taxon>
        <taxon>Marinomonas</taxon>
    </lineage>
</organism>
<name>A0A370U542_9GAMM</name>
<evidence type="ECO:0000313" key="2">
    <source>
        <dbReference type="Proteomes" id="UP000254326"/>
    </source>
</evidence>
<comment type="caution">
    <text evidence="1">The sequence shown here is derived from an EMBL/GenBank/DDBJ whole genome shotgun (WGS) entry which is preliminary data.</text>
</comment>
<reference evidence="1 2" key="1">
    <citation type="submission" date="2018-06" db="EMBL/GenBank/DDBJ databases">
        <title>Marinomonas sp. YLB-05 draft genome sequence.</title>
        <authorList>
            <person name="Yu L."/>
            <person name="Tang X."/>
        </authorList>
    </citation>
    <scope>NUCLEOTIDE SEQUENCE [LARGE SCALE GENOMIC DNA]</scope>
    <source>
        <strain evidence="1 2">YLB-05</strain>
    </source>
</reference>
<sequence length="65" mass="7523">MTFYNGVFKVQTCLRLGSTDTLQDVLTTGSQIRAIQRNQMRKHQTLLPKKEGRYLAALQENFLHL</sequence>
<dbReference type="EMBL" id="QKRA01000012">
    <property type="protein sequence ID" value="RDL42900.1"/>
    <property type="molecule type" value="Genomic_DNA"/>
</dbReference>
<proteinExistence type="predicted"/>